<protein>
    <recommendedName>
        <fullName evidence="1">HD-GYP domain-containing protein</fullName>
    </recommendedName>
</protein>
<evidence type="ECO:0000259" key="1">
    <source>
        <dbReference type="PROSITE" id="PS51832"/>
    </source>
</evidence>
<dbReference type="InterPro" id="IPR037522">
    <property type="entry name" value="HD_GYP_dom"/>
</dbReference>
<keyword evidence="3" id="KW-1185">Reference proteome</keyword>
<dbReference type="PANTHER" id="PTHR45228">
    <property type="entry name" value="CYCLIC DI-GMP PHOSPHODIESTERASE TM_0186-RELATED"/>
    <property type="match status" value="1"/>
</dbReference>
<dbReference type="Pfam" id="PF13487">
    <property type="entry name" value="HD_5"/>
    <property type="match status" value="1"/>
</dbReference>
<organism evidence="2 3">
    <name type="scientific">Marispirochaeta aestuarii</name>
    <dbReference type="NCBI Taxonomy" id="1963862"/>
    <lineage>
        <taxon>Bacteria</taxon>
        <taxon>Pseudomonadati</taxon>
        <taxon>Spirochaetota</taxon>
        <taxon>Spirochaetia</taxon>
        <taxon>Spirochaetales</taxon>
        <taxon>Spirochaetaceae</taxon>
        <taxon>Marispirochaeta</taxon>
    </lineage>
</organism>
<dbReference type="PANTHER" id="PTHR45228:SF8">
    <property type="entry name" value="TWO-COMPONENT RESPONSE REGULATOR-RELATED"/>
    <property type="match status" value="1"/>
</dbReference>
<dbReference type="SMART" id="SM00471">
    <property type="entry name" value="HDc"/>
    <property type="match status" value="1"/>
</dbReference>
<gene>
    <name evidence="2" type="ORF">B4O97_13005</name>
</gene>
<dbReference type="EMBL" id="MWQY01000014">
    <property type="protein sequence ID" value="ORC34226.1"/>
    <property type="molecule type" value="Genomic_DNA"/>
</dbReference>
<name>A0A1Y1RVX4_9SPIO</name>
<dbReference type="AlphaFoldDB" id="A0A1Y1RVX4"/>
<dbReference type="CDD" id="cd00077">
    <property type="entry name" value="HDc"/>
    <property type="match status" value="1"/>
</dbReference>
<feature type="domain" description="HD-GYP" evidence="1">
    <location>
        <begin position="150"/>
        <end position="351"/>
    </location>
</feature>
<dbReference type="SUPFAM" id="SSF109604">
    <property type="entry name" value="HD-domain/PDEase-like"/>
    <property type="match status" value="1"/>
</dbReference>
<accession>A0A1Y1RVX4</accession>
<comment type="caution">
    <text evidence="2">The sequence shown here is derived from an EMBL/GenBank/DDBJ whole genome shotgun (WGS) entry which is preliminary data.</text>
</comment>
<dbReference type="InterPro" id="IPR052020">
    <property type="entry name" value="Cyclic_di-GMP/3'3'-cGAMP_PDE"/>
</dbReference>
<dbReference type="PROSITE" id="PS51832">
    <property type="entry name" value="HD_GYP"/>
    <property type="match status" value="1"/>
</dbReference>
<evidence type="ECO:0000313" key="2">
    <source>
        <dbReference type="EMBL" id="ORC34226.1"/>
    </source>
</evidence>
<reference evidence="2 3" key="1">
    <citation type="submission" date="2017-03" db="EMBL/GenBank/DDBJ databases">
        <title>Draft Genome sequence of Marispirochaeta sp. strain JC444.</title>
        <authorList>
            <person name="Shivani Y."/>
            <person name="Subhash Y."/>
            <person name="Sasikala C."/>
            <person name="Ramana C."/>
        </authorList>
    </citation>
    <scope>NUCLEOTIDE SEQUENCE [LARGE SCALE GENOMIC DNA]</scope>
    <source>
        <strain evidence="2 3">JC444</strain>
    </source>
</reference>
<dbReference type="Proteomes" id="UP000192343">
    <property type="component" value="Unassembled WGS sequence"/>
</dbReference>
<dbReference type="STRING" id="1963862.B4O97_13005"/>
<evidence type="ECO:0000313" key="3">
    <source>
        <dbReference type="Proteomes" id="UP000192343"/>
    </source>
</evidence>
<sequence>MLPGRVPCIYGKVKQNWEWRRIMEDDRTGIIRFKENHHKRSAVPQAVLGSDLHTTWVNKAFKDLFHHQDTCTGEHIATFAHLTGLDGRSLFHQLKDPSTGYSFTGNGESRFQHYPRLITNVHIVPIFQEPYADEIIEGYCAYFHDATQSHKQSLRAIFLSLLEASRMKDNDTGRHIERVNRYSALMAEYMYKDGTDLQVDRDFVDNISFLAAMHDVGKIGVPDDILNKAGPLADWEWEIMTTHTLNGAYILGAYPDSMAVEIARSHHERWDGSGYPYGLMEDMIPLSARIVTIADVYDALRSRRAYKDEMSHEQASELIILGSRTQFDPDLVEIFRVLKDNFADIYNELDDASHPHSSGTKR</sequence>
<dbReference type="InterPro" id="IPR003607">
    <property type="entry name" value="HD/PDEase_dom"/>
</dbReference>
<dbReference type="Gene3D" id="1.10.3210.10">
    <property type="entry name" value="Hypothetical protein af1432"/>
    <property type="match status" value="1"/>
</dbReference>
<proteinExistence type="predicted"/>